<dbReference type="EMBL" id="AYZF01000008">
    <property type="protein sequence ID" value="KRN06705.1"/>
    <property type="molecule type" value="Genomic_DNA"/>
</dbReference>
<dbReference type="GO" id="GO:0005737">
    <property type="term" value="C:cytoplasm"/>
    <property type="evidence" value="ECO:0007669"/>
    <property type="project" value="UniProtKB-SubCell"/>
</dbReference>
<dbReference type="EC" id="2.1.1.177" evidence="6"/>
<comment type="subunit">
    <text evidence="6">Homodimer.</text>
</comment>
<name>A0A023CYJ6_9LACO</name>
<evidence type="ECO:0000313" key="8">
    <source>
        <dbReference type="Proteomes" id="UP000050961"/>
    </source>
</evidence>
<protein>
    <recommendedName>
        <fullName evidence="6">Ribosomal RNA large subunit methyltransferase H</fullName>
        <ecNumber evidence="6">2.1.1.177</ecNumber>
    </recommendedName>
    <alternativeName>
        <fullName evidence="6">23S rRNA (pseudouridine1915-N3)-methyltransferase</fullName>
    </alternativeName>
    <alternativeName>
        <fullName evidence="6">23S rRNA m3Psi1915 methyltransferase</fullName>
    </alternativeName>
    <alternativeName>
        <fullName evidence="6">rRNA (pseudouridine-N3-)-methyltransferase RlmH</fullName>
    </alternativeName>
</protein>
<dbReference type="eggNOG" id="COG1576">
    <property type="taxonomic scope" value="Bacteria"/>
</dbReference>
<keyword evidence="4 6" id="KW-0949">S-adenosyl-L-methionine</keyword>
<dbReference type="Gene3D" id="3.40.1280.10">
    <property type="match status" value="1"/>
</dbReference>
<evidence type="ECO:0000256" key="2">
    <source>
        <dbReference type="ARBA" id="ARBA00022603"/>
    </source>
</evidence>
<keyword evidence="2 6" id="KW-0489">Methyltransferase</keyword>
<dbReference type="RefSeq" id="WP_034989362.1">
    <property type="nucleotide sequence ID" value="NZ_AYZF01000008.1"/>
</dbReference>
<proteinExistence type="inferred from homology"/>
<dbReference type="InterPro" id="IPR029026">
    <property type="entry name" value="tRNA_m1G_MTases_N"/>
</dbReference>
<evidence type="ECO:0000256" key="1">
    <source>
        <dbReference type="ARBA" id="ARBA00022552"/>
    </source>
</evidence>
<feature type="binding site" evidence="6">
    <location>
        <position position="76"/>
    </location>
    <ligand>
        <name>S-adenosyl-L-methionine</name>
        <dbReference type="ChEBI" id="CHEBI:59789"/>
    </ligand>
</feature>
<dbReference type="AlphaFoldDB" id="A0A023CYJ6"/>
<dbReference type="GO" id="GO:0070038">
    <property type="term" value="F:rRNA (pseudouridine-N3-)-methyltransferase activity"/>
    <property type="evidence" value="ECO:0007669"/>
    <property type="project" value="UniProtKB-UniRule"/>
</dbReference>
<dbReference type="OrthoDB" id="9806643at2"/>
<evidence type="ECO:0000256" key="4">
    <source>
        <dbReference type="ARBA" id="ARBA00022691"/>
    </source>
</evidence>
<keyword evidence="6" id="KW-0963">Cytoplasm</keyword>
<dbReference type="Pfam" id="PF02590">
    <property type="entry name" value="SPOUT_MTase"/>
    <property type="match status" value="1"/>
</dbReference>
<dbReference type="PATRIC" id="fig|1423806.3.peg.263"/>
<evidence type="ECO:0000256" key="5">
    <source>
        <dbReference type="ARBA" id="ARBA00038303"/>
    </source>
</evidence>
<comment type="subcellular location">
    <subcellularLocation>
        <location evidence="6">Cytoplasm</location>
    </subcellularLocation>
</comment>
<evidence type="ECO:0000256" key="6">
    <source>
        <dbReference type="HAMAP-Rule" id="MF_00658"/>
    </source>
</evidence>
<dbReference type="PIRSF" id="PIRSF004505">
    <property type="entry name" value="MT_bac"/>
    <property type="match status" value="1"/>
</dbReference>
<dbReference type="STRING" id="1423806.FD15_GL000258"/>
<dbReference type="PANTHER" id="PTHR33603">
    <property type="entry name" value="METHYLTRANSFERASE"/>
    <property type="match status" value="1"/>
</dbReference>
<dbReference type="InterPro" id="IPR003742">
    <property type="entry name" value="RlmH-like"/>
</dbReference>
<dbReference type="NCBIfam" id="NF000985">
    <property type="entry name" value="PRK00103.1-3"/>
    <property type="match status" value="1"/>
</dbReference>
<comment type="caution">
    <text evidence="7">The sequence shown here is derived from an EMBL/GenBank/DDBJ whole genome shotgun (WGS) entry which is preliminary data.</text>
</comment>
<sequence length="159" mass="18080">MNIKIVVVGKLKEKYLKQGIAEYAKRLSKFCKFKIMEVADEKAPEKLSNSEMEQVKIVEGKRILDKIKDKEYVYALAILGKERSSEELADELQKLGTYGHSDVTFVIGGSLGLSEAVLERANTQVSFGRFTLPHQLMRLVLTEQIYRGFMINAGRTYNK</sequence>
<dbReference type="HAMAP" id="MF_00658">
    <property type="entry name" value="23SrRNA_methyltr_H"/>
    <property type="match status" value="1"/>
</dbReference>
<comment type="function">
    <text evidence="6">Specifically methylates the pseudouridine at position 1915 (m3Psi1915) in 23S rRNA.</text>
</comment>
<keyword evidence="1 6" id="KW-0698">rRNA processing</keyword>
<keyword evidence="8" id="KW-1185">Reference proteome</keyword>
<keyword evidence="3 6" id="KW-0808">Transferase</keyword>
<reference evidence="7 8" key="1">
    <citation type="journal article" date="2015" name="Genome Announc.">
        <title>Expanding the biotechnology potential of lactobacilli through comparative genomics of 213 strains and associated genera.</title>
        <authorList>
            <person name="Sun Z."/>
            <person name="Harris H.M."/>
            <person name="McCann A."/>
            <person name="Guo C."/>
            <person name="Argimon S."/>
            <person name="Zhang W."/>
            <person name="Yang X."/>
            <person name="Jeffery I.B."/>
            <person name="Cooney J.C."/>
            <person name="Kagawa T.F."/>
            <person name="Liu W."/>
            <person name="Song Y."/>
            <person name="Salvetti E."/>
            <person name="Wrobel A."/>
            <person name="Rasinkangas P."/>
            <person name="Parkhill J."/>
            <person name="Rea M.C."/>
            <person name="O'Sullivan O."/>
            <person name="Ritari J."/>
            <person name="Douillard F.P."/>
            <person name="Paul Ross R."/>
            <person name="Yang R."/>
            <person name="Briner A.E."/>
            <person name="Felis G.E."/>
            <person name="de Vos W.M."/>
            <person name="Barrangou R."/>
            <person name="Klaenhammer T.R."/>
            <person name="Caufield P.W."/>
            <person name="Cui Y."/>
            <person name="Zhang H."/>
            <person name="O'Toole P.W."/>
        </authorList>
    </citation>
    <scope>NUCLEOTIDE SEQUENCE [LARGE SCALE GENOMIC DNA]</scope>
    <source>
        <strain evidence="7 8">DSM 21376</strain>
    </source>
</reference>
<gene>
    <name evidence="6" type="primary">rlmH</name>
    <name evidence="7" type="ORF">FD15_GL000258</name>
</gene>
<accession>A0A023CYJ6</accession>
<feature type="binding site" evidence="6">
    <location>
        <position position="108"/>
    </location>
    <ligand>
        <name>S-adenosyl-L-methionine</name>
        <dbReference type="ChEBI" id="CHEBI:59789"/>
    </ligand>
</feature>
<comment type="caution">
    <text evidence="6">Lacks conserved residue(s) required for the propagation of feature annotation.</text>
</comment>
<organism evidence="7 8">
    <name type="scientific">Liquorilactobacillus sucicola DSM 21376 = JCM 15457</name>
    <dbReference type="NCBI Taxonomy" id="1423806"/>
    <lineage>
        <taxon>Bacteria</taxon>
        <taxon>Bacillati</taxon>
        <taxon>Bacillota</taxon>
        <taxon>Bacilli</taxon>
        <taxon>Lactobacillales</taxon>
        <taxon>Lactobacillaceae</taxon>
        <taxon>Liquorilactobacillus</taxon>
    </lineage>
</organism>
<dbReference type="PANTHER" id="PTHR33603:SF1">
    <property type="entry name" value="RIBOSOMAL RNA LARGE SUBUNIT METHYLTRANSFERASE H"/>
    <property type="match status" value="1"/>
</dbReference>
<evidence type="ECO:0000256" key="3">
    <source>
        <dbReference type="ARBA" id="ARBA00022679"/>
    </source>
</evidence>
<comment type="catalytic activity">
    <reaction evidence="6">
        <text>pseudouridine(1915) in 23S rRNA + S-adenosyl-L-methionine = N(3)-methylpseudouridine(1915) in 23S rRNA + S-adenosyl-L-homocysteine + H(+)</text>
        <dbReference type="Rhea" id="RHEA:42752"/>
        <dbReference type="Rhea" id="RHEA-COMP:10221"/>
        <dbReference type="Rhea" id="RHEA-COMP:10222"/>
        <dbReference type="ChEBI" id="CHEBI:15378"/>
        <dbReference type="ChEBI" id="CHEBI:57856"/>
        <dbReference type="ChEBI" id="CHEBI:59789"/>
        <dbReference type="ChEBI" id="CHEBI:65314"/>
        <dbReference type="ChEBI" id="CHEBI:74486"/>
        <dbReference type="EC" id="2.1.1.177"/>
    </reaction>
</comment>
<dbReference type="InterPro" id="IPR029028">
    <property type="entry name" value="Alpha/beta_knot_MTases"/>
</dbReference>
<dbReference type="SUPFAM" id="SSF75217">
    <property type="entry name" value="alpha/beta knot"/>
    <property type="match status" value="1"/>
</dbReference>
<evidence type="ECO:0000313" key="7">
    <source>
        <dbReference type="EMBL" id="KRN06705.1"/>
    </source>
</evidence>
<comment type="similarity">
    <text evidence="5 6">Belongs to the RNA methyltransferase RlmH family.</text>
</comment>
<dbReference type="Proteomes" id="UP000050961">
    <property type="component" value="Unassembled WGS sequence"/>
</dbReference>
<dbReference type="NCBIfam" id="TIGR00246">
    <property type="entry name" value="tRNA_RlmH_YbeA"/>
    <property type="match status" value="1"/>
</dbReference>
<dbReference type="CDD" id="cd18081">
    <property type="entry name" value="RlmH-like"/>
    <property type="match status" value="1"/>
</dbReference>